<evidence type="ECO:0000259" key="4">
    <source>
        <dbReference type="SMART" id="SM01093"/>
    </source>
</evidence>
<reference evidence="5 6" key="1">
    <citation type="journal article" date="2018" name="Cell">
        <title>The Chara Genome: Secondary Complexity and Implications for Plant Terrestrialization.</title>
        <authorList>
            <person name="Nishiyama T."/>
            <person name="Sakayama H."/>
            <person name="Vries J.D."/>
            <person name="Buschmann H."/>
            <person name="Saint-Marcoux D."/>
            <person name="Ullrich K.K."/>
            <person name="Haas F.B."/>
            <person name="Vanderstraeten L."/>
            <person name="Becker D."/>
            <person name="Lang D."/>
            <person name="Vosolsobe S."/>
            <person name="Rombauts S."/>
            <person name="Wilhelmsson P.K.I."/>
            <person name="Janitza P."/>
            <person name="Kern R."/>
            <person name="Heyl A."/>
            <person name="Rumpler F."/>
            <person name="Villalobos L.I.A.C."/>
            <person name="Clay J.M."/>
            <person name="Skokan R."/>
            <person name="Toyoda A."/>
            <person name="Suzuki Y."/>
            <person name="Kagoshima H."/>
            <person name="Schijlen E."/>
            <person name="Tajeshwar N."/>
            <person name="Catarino B."/>
            <person name="Hetherington A.J."/>
            <person name="Saltykova A."/>
            <person name="Bonnot C."/>
            <person name="Breuninger H."/>
            <person name="Symeonidi A."/>
            <person name="Radhakrishnan G.V."/>
            <person name="Van Nieuwerburgh F."/>
            <person name="Deforce D."/>
            <person name="Chang C."/>
            <person name="Karol K.G."/>
            <person name="Hedrich R."/>
            <person name="Ulvskov P."/>
            <person name="Glockner G."/>
            <person name="Delwiche C.F."/>
            <person name="Petrasek J."/>
            <person name="Van de Peer Y."/>
            <person name="Friml J."/>
            <person name="Beilby M."/>
            <person name="Dolan L."/>
            <person name="Kohara Y."/>
            <person name="Sugano S."/>
            <person name="Fujiyama A."/>
            <person name="Delaux P.-M."/>
            <person name="Quint M."/>
            <person name="TheiBen G."/>
            <person name="Hagemann M."/>
            <person name="Harholt J."/>
            <person name="Dunand C."/>
            <person name="Zachgo S."/>
            <person name="Langdale J."/>
            <person name="Maumus F."/>
            <person name="Straeten D.V.D."/>
            <person name="Gould S.B."/>
            <person name="Rensing S.A."/>
        </authorList>
    </citation>
    <scope>NUCLEOTIDE SEQUENCE [LARGE SCALE GENOMIC DNA]</scope>
    <source>
        <strain evidence="5 6">S276</strain>
    </source>
</reference>
<dbReference type="AlphaFoldDB" id="A0A388JUT5"/>
<evidence type="ECO:0000256" key="2">
    <source>
        <dbReference type="SAM" id="Coils"/>
    </source>
</evidence>
<accession>A0A388JUT5</accession>
<dbReference type="OrthoDB" id="4362at2759"/>
<dbReference type="InterPro" id="IPR003823">
    <property type="entry name" value="CP12_dom"/>
</dbReference>
<dbReference type="PANTHER" id="PTHR33921:SF15">
    <property type="entry name" value="CALVIN CYCLE PROTEIN CP12-2, CHLOROPLASTIC"/>
    <property type="match status" value="1"/>
</dbReference>
<gene>
    <name evidence="5" type="ORF">CBR_g22371</name>
</gene>
<sequence>MAAATALVAPSPSGSNSFRSAAVDGHVASCSPRVMSSSFHVIGSDLRRPRIISPAQRRSPFTVFSASSDLQNLEEKVEESIKQAQETCESGTDGECKAAWDEVEELSAELSHKTIRVKQAKGDPLEAYCVDNPEVDECKVYDD</sequence>
<feature type="coiled-coil region" evidence="2">
    <location>
        <begin position="63"/>
        <end position="90"/>
    </location>
</feature>
<feature type="domain" description="CP12" evidence="4">
    <location>
        <begin position="73"/>
        <end position="143"/>
    </location>
</feature>
<dbReference type="OMA" id="APECRIY"/>
<dbReference type="Proteomes" id="UP000265515">
    <property type="component" value="Unassembled WGS sequence"/>
</dbReference>
<proteinExistence type="predicted"/>
<evidence type="ECO:0000313" key="6">
    <source>
        <dbReference type="Proteomes" id="UP000265515"/>
    </source>
</evidence>
<evidence type="ECO:0000256" key="1">
    <source>
        <dbReference type="PIRSR" id="PIRSR639314-50"/>
    </source>
</evidence>
<dbReference type="Gramene" id="GBG61574">
    <property type="protein sequence ID" value="GBG61574"/>
    <property type="gene ID" value="CBR_g22371"/>
</dbReference>
<feature type="region of interest" description="Disordered" evidence="3">
    <location>
        <begin position="1"/>
        <end position="20"/>
    </location>
</feature>
<dbReference type="Pfam" id="PF02672">
    <property type="entry name" value="CP12"/>
    <property type="match status" value="1"/>
</dbReference>
<evidence type="ECO:0000256" key="3">
    <source>
        <dbReference type="SAM" id="MobiDB-lite"/>
    </source>
</evidence>
<feature type="disulfide bond" evidence="1">
    <location>
        <begin position="88"/>
        <end position="96"/>
    </location>
</feature>
<keyword evidence="6" id="KW-1185">Reference proteome</keyword>
<comment type="caution">
    <text evidence="5">The sequence shown here is derived from an EMBL/GenBank/DDBJ whole genome shotgun (WGS) entry which is preliminary data.</text>
</comment>
<dbReference type="STRING" id="69332.A0A388JUT5"/>
<name>A0A388JUT5_CHABU</name>
<evidence type="ECO:0000313" key="5">
    <source>
        <dbReference type="EMBL" id="GBG61574.1"/>
    </source>
</evidence>
<organism evidence="5 6">
    <name type="scientific">Chara braunii</name>
    <name type="common">Braun's stonewort</name>
    <dbReference type="NCBI Taxonomy" id="69332"/>
    <lineage>
        <taxon>Eukaryota</taxon>
        <taxon>Viridiplantae</taxon>
        <taxon>Streptophyta</taxon>
        <taxon>Charophyceae</taxon>
        <taxon>Charales</taxon>
        <taxon>Characeae</taxon>
        <taxon>Chara</taxon>
    </lineage>
</organism>
<keyword evidence="2" id="KW-0175">Coiled coil</keyword>
<dbReference type="PANTHER" id="PTHR33921">
    <property type="entry name" value="CALVIN CYCLE PROTEIN CP12-2, CHLOROPLASTIC"/>
    <property type="match status" value="1"/>
</dbReference>
<dbReference type="SMART" id="SM01093">
    <property type="entry name" value="CP12"/>
    <property type="match status" value="1"/>
</dbReference>
<dbReference type="GO" id="GO:0080153">
    <property type="term" value="P:negative regulation of reductive pentose-phosphate cycle"/>
    <property type="evidence" value="ECO:0007669"/>
    <property type="project" value="TreeGrafter"/>
</dbReference>
<dbReference type="EMBL" id="BFEA01000021">
    <property type="protein sequence ID" value="GBG61574.1"/>
    <property type="molecule type" value="Genomic_DNA"/>
</dbReference>
<dbReference type="GO" id="GO:0009507">
    <property type="term" value="C:chloroplast"/>
    <property type="evidence" value="ECO:0007669"/>
    <property type="project" value="TreeGrafter"/>
</dbReference>
<feature type="disulfide bond" evidence="1">
    <location>
        <begin position="129"/>
        <end position="138"/>
    </location>
</feature>
<protein>
    <recommendedName>
        <fullName evidence="4">CP12 domain-containing protein</fullName>
    </recommendedName>
</protein>
<dbReference type="InterPro" id="IPR039314">
    <property type="entry name" value="CP12-like"/>
</dbReference>
<keyword evidence="1" id="KW-1015">Disulfide bond</keyword>